<proteinExistence type="inferred from homology"/>
<feature type="compositionally biased region" description="Low complexity" evidence="6">
    <location>
        <begin position="351"/>
        <end position="365"/>
    </location>
</feature>
<feature type="region of interest" description="Disordered" evidence="6">
    <location>
        <begin position="350"/>
        <end position="371"/>
    </location>
</feature>
<dbReference type="PROSITE" id="PS00138">
    <property type="entry name" value="SUBTILASE_SER"/>
    <property type="match status" value="1"/>
</dbReference>
<evidence type="ECO:0000313" key="10">
    <source>
        <dbReference type="EMBL" id="MEN1945286.1"/>
    </source>
</evidence>
<dbReference type="Gene3D" id="3.40.50.200">
    <property type="entry name" value="Peptidase S8/S53 domain"/>
    <property type="match status" value="1"/>
</dbReference>
<accession>A0ABU9VZX7</accession>
<evidence type="ECO:0000256" key="4">
    <source>
        <dbReference type="ARBA" id="ARBA00022825"/>
    </source>
</evidence>
<dbReference type="InterPro" id="IPR023828">
    <property type="entry name" value="Peptidase_S8_Ser-AS"/>
</dbReference>
<dbReference type="InterPro" id="IPR000209">
    <property type="entry name" value="Peptidase_S8/S53_dom"/>
</dbReference>
<reference evidence="10 11" key="1">
    <citation type="submission" date="2024-03" db="EMBL/GenBank/DDBJ databases">
        <title>YIM 134122 draft genome.</title>
        <authorList>
            <person name="Zuo S."/>
            <person name="Xiong L."/>
        </authorList>
    </citation>
    <scope>NUCLEOTIDE SEQUENCE [LARGE SCALE GENOMIC DNA]</scope>
    <source>
        <strain evidence="10 11">YIM 134122</strain>
    </source>
</reference>
<evidence type="ECO:0000259" key="9">
    <source>
        <dbReference type="Pfam" id="PF00082"/>
    </source>
</evidence>
<feature type="transmembrane region" description="Helical" evidence="7">
    <location>
        <begin position="391"/>
        <end position="413"/>
    </location>
</feature>
<keyword evidence="3 5" id="KW-0378">Hydrolase</keyword>
<organism evidence="10 11">
    <name type="scientific">Leifsonia stereocauli</name>
    <dbReference type="NCBI Taxonomy" id="3134136"/>
    <lineage>
        <taxon>Bacteria</taxon>
        <taxon>Bacillati</taxon>
        <taxon>Actinomycetota</taxon>
        <taxon>Actinomycetes</taxon>
        <taxon>Micrococcales</taxon>
        <taxon>Microbacteriaceae</taxon>
        <taxon>Leifsonia</taxon>
    </lineage>
</organism>
<dbReference type="SUPFAM" id="SSF52743">
    <property type="entry name" value="Subtilisin-like"/>
    <property type="match status" value="1"/>
</dbReference>
<dbReference type="Pfam" id="PF00082">
    <property type="entry name" value="Peptidase_S8"/>
    <property type="match status" value="1"/>
</dbReference>
<evidence type="ECO:0000256" key="2">
    <source>
        <dbReference type="ARBA" id="ARBA00022670"/>
    </source>
</evidence>
<evidence type="ECO:0000256" key="6">
    <source>
        <dbReference type="SAM" id="MobiDB-lite"/>
    </source>
</evidence>
<sequence length="424" mass="43614">MRRRLRRTTAGALIVAVALLGASPIALDATAAHADPVRDLEYWLNDYGFTQAWTTSKGAGVKVAVIDTGIDGSVAELKGVVVGGTDVSGIGSANGQKPVGDDDSHGTQVASLLAGRGTGEGNGVLGVAPEAQLLSVSVAFGSDSKSKVSTDDQIAEAVRWAVDNGASVINMSLTRNTLDWPQSWDDAFLYAFQHDVIVVAAAGNRAGGTSQVGAPATIPGVVVVAGVDRNKEASFDASSQGIVISVAAPSEELVGVVPGGGYVAWNGTSGATPLVSGLLALVRSAYPDLSAADAINRVIATADPNGHDVPSPIYGNGLINASAALTAIVEPATTSPEEQLTDWIRIHRRAQPPAEETTAPTLTPTTPVPDPAPEVEADEQSFMTTSWTLRYLTVPFAVLAGFGSLAVLLGIGATRHIKRSLRKQ</sequence>
<keyword evidence="7" id="KW-0472">Membrane</keyword>
<name>A0ABU9VZX7_9MICO</name>
<feature type="active site" description="Charge relay system" evidence="5">
    <location>
        <position position="67"/>
    </location>
</feature>
<gene>
    <name evidence="10" type="ORF">WJX64_01865</name>
</gene>
<dbReference type="InterPro" id="IPR036852">
    <property type="entry name" value="Peptidase_S8/S53_dom_sf"/>
</dbReference>
<keyword evidence="11" id="KW-1185">Reference proteome</keyword>
<feature type="active site" description="Charge relay system" evidence="5">
    <location>
        <position position="269"/>
    </location>
</feature>
<dbReference type="EMBL" id="JBCLVG010000001">
    <property type="protein sequence ID" value="MEN1945286.1"/>
    <property type="molecule type" value="Genomic_DNA"/>
</dbReference>
<feature type="chain" id="PRO_5046081620" evidence="8">
    <location>
        <begin position="35"/>
        <end position="424"/>
    </location>
</feature>
<keyword evidence="2 5" id="KW-0645">Protease</keyword>
<keyword evidence="4 5" id="KW-0720">Serine protease</keyword>
<dbReference type="PRINTS" id="PR00723">
    <property type="entry name" value="SUBTILISIN"/>
</dbReference>
<feature type="signal peptide" evidence="8">
    <location>
        <begin position="1"/>
        <end position="34"/>
    </location>
</feature>
<dbReference type="PANTHER" id="PTHR43806">
    <property type="entry name" value="PEPTIDASE S8"/>
    <property type="match status" value="1"/>
</dbReference>
<dbReference type="InterPro" id="IPR022398">
    <property type="entry name" value="Peptidase_S8_His-AS"/>
</dbReference>
<evidence type="ECO:0000256" key="8">
    <source>
        <dbReference type="SAM" id="SignalP"/>
    </source>
</evidence>
<dbReference type="PROSITE" id="PS51892">
    <property type="entry name" value="SUBTILASE"/>
    <property type="match status" value="1"/>
</dbReference>
<dbReference type="Proteomes" id="UP001425155">
    <property type="component" value="Unassembled WGS sequence"/>
</dbReference>
<feature type="active site" description="Charge relay system" evidence="5">
    <location>
        <position position="105"/>
    </location>
</feature>
<evidence type="ECO:0000313" key="11">
    <source>
        <dbReference type="Proteomes" id="UP001425155"/>
    </source>
</evidence>
<dbReference type="RefSeq" id="WP_342111258.1">
    <property type="nucleotide sequence ID" value="NZ_JBCAUN010000001.1"/>
</dbReference>
<comment type="similarity">
    <text evidence="1 5">Belongs to the peptidase S8 family.</text>
</comment>
<dbReference type="InterPro" id="IPR050131">
    <property type="entry name" value="Peptidase_S8_subtilisin-like"/>
</dbReference>
<dbReference type="InterPro" id="IPR015500">
    <property type="entry name" value="Peptidase_S8_subtilisin-rel"/>
</dbReference>
<evidence type="ECO:0000256" key="3">
    <source>
        <dbReference type="ARBA" id="ARBA00022801"/>
    </source>
</evidence>
<evidence type="ECO:0000256" key="1">
    <source>
        <dbReference type="ARBA" id="ARBA00011073"/>
    </source>
</evidence>
<comment type="caution">
    <text evidence="10">The sequence shown here is derived from an EMBL/GenBank/DDBJ whole genome shotgun (WGS) entry which is preliminary data.</text>
</comment>
<evidence type="ECO:0000256" key="7">
    <source>
        <dbReference type="SAM" id="Phobius"/>
    </source>
</evidence>
<keyword evidence="8" id="KW-0732">Signal</keyword>
<evidence type="ECO:0000256" key="5">
    <source>
        <dbReference type="PROSITE-ProRule" id="PRU01240"/>
    </source>
</evidence>
<feature type="domain" description="Peptidase S8/S53" evidence="9">
    <location>
        <begin position="58"/>
        <end position="317"/>
    </location>
</feature>
<keyword evidence="7" id="KW-0812">Transmembrane</keyword>
<dbReference type="PANTHER" id="PTHR43806:SF11">
    <property type="entry name" value="CEREVISIN-RELATED"/>
    <property type="match status" value="1"/>
</dbReference>
<keyword evidence="7" id="KW-1133">Transmembrane helix</keyword>
<dbReference type="PROSITE" id="PS00137">
    <property type="entry name" value="SUBTILASE_HIS"/>
    <property type="match status" value="1"/>
</dbReference>
<protein>
    <submittedName>
        <fullName evidence="10">S8 family serine peptidase</fullName>
    </submittedName>
</protein>